<accession>A0ABU4PH69</accession>
<feature type="transmembrane region" description="Helical" evidence="1">
    <location>
        <begin position="12"/>
        <end position="30"/>
    </location>
</feature>
<comment type="caution">
    <text evidence="4">The sequence shown here is derived from an EMBL/GenBank/DDBJ whole genome shotgun (WGS) entry which is preliminary data.</text>
</comment>
<feature type="domain" description="PRC-barrel" evidence="3">
    <location>
        <begin position="143"/>
        <end position="213"/>
    </location>
</feature>
<keyword evidence="5" id="KW-1185">Reference proteome</keyword>
<dbReference type="RefSeq" id="WP_010405216.1">
    <property type="nucleotide sequence ID" value="NZ_JAWXXV010000001.1"/>
</dbReference>
<dbReference type="SUPFAM" id="SSF81490">
    <property type="entry name" value="Photosystem II reaction centre subunit H, transmembrane region"/>
    <property type="match status" value="1"/>
</dbReference>
<sequence>MHPTLTPGIDVAMVVFYAFVLFFLCLIFYLRREDRREGYPLEDEMSGRLDTRGGPLLEAEPKTFLLPFGRGTVTTPTKGREPFDIAARRTDRFGGAPYAPTGNPLVDGVGPAAYANRAKWPDLDMEGHPRIVPLGAALDYAIERRDPDPRGWPIFGCDGLQGGTVSEAWVDRADRLIRYLAVDLPASGGTVLVPMMMVSVDRRQARIVCDAVTAAQFVDAPRIAAADHITLYEEDRVLGYFGGGYLYATPDRQEPFL</sequence>
<organism evidence="4 5">
    <name type="scientific">Sphingomonas echinoides</name>
    <dbReference type="NCBI Taxonomy" id="59803"/>
    <lineage>
        <taxon>Bacteria</taxon>
        <taxon>Pseudomonadati</taxon>
        <taxon>Pseudomonadota</taxon>
        <taxon>Alphaproteobacteria</taxon>
        <taxon>Sphingomonadales</taxon>
        <taxon>Sphingomonadaceae</taxon>
        <taxon>Sphingomonas</taxon>
    </lineage>
</organism>
<dbReference type="InterPro" id="IPR011033">
    <property type="entry name" value="PRC_barrel-like_sf"/>
</dbReference>
<dbReference type="InterPro" id="IPR037097">
    <property type="entry name" value="Photo_RC_H_N_sf"/>
</dbReference>
<keyword evidence="1" id="KW-0812">Transmembrane</keyword>
<dbReference type="Pfam" id="PF05239">
    <property type="entry name" value="PRC"/>
    <property type="match status" value="1"/>
</dbReference>
<dbReference type="EMBL" id="JAWXXV010000001">
    <property type="protein sequence ID" value="MDX5983386.1"/>
    <property type="molecule type" value="Genomic_DNA"/>
</dbReference>
<reference evidence="4 5" key="1">
    <citation type="submission" date="2023-11" db="EMBL/GenBank/DDBJ databases">
        <title>MicrobeMod: A computational toolkit for identifying prokaryotic methylation and restriction-modification with nanopore sequencing.</title>
        <authorList>
            <person name="Crits-Christoph A."/>
            <person name="Kang S.C."/>
            <person name="Lee H."/>
            <person name="Ostrov N."/>
        </authorList>
    </citation>
    <scope>NUCLEOTIDE SEQUENCE [LARGE SCALE GENOMIC DNA]</scope>
    <source>
        <strain evidence="4 5">ATCC 14820</strain>
    </source>
</reference>
<keyword evidence="1" id="KW-1133">Transmembrane helix</keyword>
<name>A0ABU4PH69_9SPHN</name>
<evidence type="ECO:0000259" key="3">
    <source>
        <dbReference type="Pfam" id="PF05239"/>
    </source>
</evidence>
<dbReference type="Proteomes" id="UP001279660">
    <property type="component" value="Unassembled WGS sequence"/>
</dbReference>
<evidence type="ECO:0000259" key="2">
    <source>
        <dbReference type="Pfam" id="PF03967"/>
    </source>
</evidence>
<dbReference type="SUPFAM" id="SSF50346">
    <property type="entry name" value="PRC-barrel domain"/>
    <property type="match status" value="1"/>
</dbReference>
<evidence type="ECO:0000313" key="5">
    <source>
        <dbReference type="Proteomes" id="UP001279660"/>
    </source>
</evidence>
<gene>
    <name evidence="4" type="primary">puhA</name>
    <name evidence="4" type="ORF">SIL82_03875</name>
</gene>
<evidence type="ECO:0000256" key="1">
    <source>
        <dbReference type="SAM" id="Phobius"/>
    </source>
</evidence>
<dbReference type="Gene3D" id="4.10.540.10">
    <property type="entry name" value="Photosynthetic reaction centre, H subunit, N-terminal domain"/>
    <property type="match status" value="1"/>
</dbReference>
<dbReference type="Pfam" id="PF03967">
    <property type="entry name" value="PRCH"/>
    <property type="match status" value="1"/>
</dbReference>
<dbReference type="InterPro" id="IPR015810">
    <property type="entry name" value="Photo_RC_H_N"/>
</dbReference>
<dbReference type="InterPro" id="IPR005652">
    <property type="entry name" value="Photo_RC_H"/>
</dbReference>
<protein>
    <submittedName>
        <fullName evidence="4">Photosynthetic reaction center subunit H</fullName>
    </submittedName>
</protein>
<dbReference type="NCBIfam" id="TIGR01150">
    <property type="entry name" value="puhA"/>
    <property type="match status" value="1"/>
</dbReference>
<keyword evidence="1" id="KW-0472">Membrane</keyword>
<dbReference type="InterPro" id="IPR027275">
    <property type="entry name" value="PRC-brl_dom"/>
</dbReference>
<proteinExistence type="predicted"/>
<feature type="domain" description="Photosynthetic reaction centre H subunit N-terminal" evidence="2">
    <location>
        <begin position="4"/>
        <end position="135"/>
    </location>
</feature>
<dbReference type="Gene3D" id="3.90.50.10">
    <property type="entry name" value="Photosynthetic Reaction Center, subunit H, domain 2"/>
    <property type="match status" value="1"/>
</dbReference>
<dbReference type="InterPro" id="IPR014747">
    <property type="entry name" value="Bac_photo_RC_H_C"/>
</dbReference>
<evidence type="ECO:0000313" key="4">
    <source>
        <dbReference type="EMBL" id="MDX5983386.1"/>
    </source>
</evidence>